<dbReference type="AlphaFoldDB" id="M2N954"/>
<dbReference type="GeneID" id="19112676"/>
<dbReference type="KEGG" id="bcom:BAUCODRAFT_35339"/>
<evidence type="ECO:0000313" key="1">
    <source>
        <dbReference type="EMBL" id="EMC95355.1"/>
    </source>
</evidence>
<organism evidence="1 2">
    <name type="scientific">Baudoinia panamericana (strain UAMH 10762)</name>
    <name type="common">Angels' share fungus</name>
    <name type="synonym">Baudoinia compniacensis (strain UAMH 10762)</name>
    <dbReference type="NCBI Taxonomy" id="717646"/>
    <lineage>
        <taxon>Eukaryota</taxon>
        <taxon>Fungi</taxon>
        <taxon>Dikarya</taxon>
        <taxon>Ascomycota</taxon>
        <taxon>Pezizomycotina</taxon>
        <taxon>Dothideomycetes</taxon>
        <taxon>Dothideomycetidae</taxon>
        <taxon>Mycosphaerellales</taxon>
        <taxon>Teratosphaeriaceae</taxon>
        <taxon>Baudoinia</taxon>
    </lineage>
</organism>
<dbReference type="Proteomes" id="UP000011761">
    <property type="component" value="Unassembled WGS sequence"/>
</dbReference>
<proteinExistence type="predicted"/>
<evidence type="ECO:0000313" key="2">
    <source>
        <dbReference type="Proteomes" id="UP000011761"/>
    </source>
</evidence>
<name>M2N954_BAUPA</name>
<dbReference type="RefSeq" id="XP_007677463.1">
    <property type="nucleotide sequence ID" value="XM_007679273.1"/>
</dbReference>
<sequence>MQSQAAVLQAALKTHMELPITGPGMSQPTHWADYTWLVTKIDREKGGRRIVSMRVLMLGMKGRQ</sequence>
<dbReference type="HOGENOM" id="CLU_2867325_0_0_1"/>
<gene>
    <name evidence="1" type="ORF">BAUCODRAFT_35339</name>
</gene>
<keyword evidence="2" id="KW-1185">Reference proteome</keyword>
<reference evidence="1 2" key="1">
    <citation type="journal article" date="2012" name="PLoS Pathog.">
        <title>Diverse lifestyles and strategies of plant pathogenesis encoded in the genomes of eighteen Dothideomycetes fungi.</title>
        <authorList>
            <person name="Ohm R.A."/>
            <person name="Feau N."/>
            <person name="Henrissat B."/>
            <person name="Schoch C.L."/>
            <person name="Horwitz B.A."/>
            <person name="Barry K.W."/>
            <person name="Condon B.J."/>
            <person name="Copeland A.C."/>
            <person name="Dhillon B."/>
            <person name="Glaser F."/>
            <person name="Hesse C.N."/>
            <person name="Kosti I."/>
            <person name="LaButti K."/>
            <person name="Lindquist E.A."/>
            <person name="Lucas S."/>
            <person name="Salamov A.A."/>
            <person name="Bradshaw R.E."/>
            <person name="Ciuffetti L."/>
            <person name="Hamelin R.C."/>
            <person name="Kema G.H.J."/>
            <person name="Lawrence C."/>
            <person name="Scott J.A."/>
            <person name="Spatafora J.W."/>
            <person name="Turgeon B.G."/>
            <person name="de Wit P.J.G.M."/>
            <person name="Zhong S."/>
            <person name="Goodwin S.B."/>
            <person name="Grigoriev I.V."/>
        </authorList>
    </citation>
    <scope>NUCLEOTIDE SEQUENCE [LARGE SCALE GENOMIC DNA]</scope>
    <source>
        <strain evidence="1 2">UAMH 10762</strain>
    </source>
</reference>
<accession>M2N954</accession>
<protein>
    <submittedName>
        <fullName evidence="1">Uncharacterized protein</fullName>
    </submittedName>
</protein>
<dbReference type="EMBL" id="KB445557">
    <property type="protein sequence ID" value="EMC95355.1"/>
    <property type="molecule type" value="Genomic_DNA"/>
</dbReference>